<proteinExistence type="predicted"/>
<sequence>MKLLSLNFDHDGAGAFTGSPVMSKRLGALRQTIEIGFHIPLGRGVHESFPLVAFVMLEYPVHFTR</sequence>
<name>A0A382DI65_9ZZZZ</name>
<dbReference type="AlphaFoldDB" id="A0A382DI65"/>
<protein>
    <submittedName>
        <fullName evidence="1">Uncharacterized protein</fullName>
    </submittedName>
</protein>
<gene>
    <name evidence="1" type="ORF">METZ01_LOCUS190171</name>
</gene>
<dbReference type="EMBL" id="UINC01039193">
    <property type="protein sequence ID" value="SVB37317.1"/>
    <property type="molecule type" value="Genomic_DNA"/>
</dbReference>
<feature type="non-terminal residue" evidence="1">
    <location>
        <position position="65"/>
    </location>
</feature>
<evidence type="ECO:0000313" key="1">
    <source>
        <dbReference type="EMBL" id="SVB37317.1"/>
    </source>
</evidence>
<reference evidence="1" key="1">
    <citation type="submission" date="2018-05" db="EMBL/GenBank/DDBJ databases">
        <authorList>
            <person name="Lanie J.A."/>
            <person name="Ng W.-L."/>
            <person name="Kazmierczak K.M."/>
            <person name="Andrzejewski T.M."/>
            <person name="Davidsen T.M."/>
            <person name="Wayne K.J."/>
            <person name="Tettelin H."/>
            <person name="Glass J.I."/>
            <person name="Rusch D."/>
            <person name="Podicherti R."/>
            <person name="Tsui H.-C.T."/>
            <person name="Winkler M.E."/>
        </authorList>
    </citation>
    <scope>NUCLEOTIDE SEQUENCE</scope>
</reference>
<accession>A0A382DI65</accession>
<organism evidence="1">
    <name type="scientific">marine metagenome</name>
    <dbReference type="NCBI Taxonomy" id="408172"/>
    <lineage>
        <taxon>unclassified sequences</taxon>
        <taxon>metagenomes</taxon>
        <taxon>ecological metagenomes</taxon>
    </lineage>
</organism>